<dbReference type="GO" id="GO:0051539">
    <property type="term" value="F:4 iron, 4 sulfur cluster binding"/>
    <property type="evidence" value="ECO:0007669"/>
    <property type="project" value="UniProtKB-KW"/>
</dbReference>
<dbReference type="InterPro" id="IPR006963">
    <property type="entry name" value="Mopterin_OxRdtase_4Fe-4S_dom"/>
</dbReference>
<dbReference type="GO" id="GO:0030313">
    <property type="term" value="C:cell envelope"/>
    <property type="evidence" value="ECO:0007669"/>
    <property type="project" value="UniProtKB-SubCell"/>
</dbReference>
<sequence>HPVSRGALCPKGAGLVDFIHSESRLKFPQYRAPGSDKWQQISWEEAFDRIAKLMKEDRDANYQAQNAEGVTVNRWLTTGMLCASASSNETGYLTQKFSRALGMLAVDNQARV</sequence>
<dbReference type="InterPro" id="IPR006656">
    <property type="entry name" value="Mopterin_OxRdtase"/>
</dbReference>
<dbReference type="GO" id="GO:0009055">
    <property type="term" value="F:electron transfer activity"/>
    <property type="evidence" value="ECO:0007669"/>
    <property type="project" value="TreeGrafter"/>
</dbReference>
<dbReference type="GO" id="GO:0030151">
    <property type="term" value="F:molybdenum ion binding"/>
    <property type="evidence" value="ECO:0007669"/>
    <property type="project" value="TreeGrafter"/>
</dbReference>
<evidence type="ECO:0000313" key="11">
    <source>
        <dbReference type="Proteomes" id="UP000298196"/>
    </source>
</evidence>
<comment type="cofactor">
    <cofactor evidence="1">
        <name>[4Fe-4S] cluster</name>
        <dbReference type="ChEBI" id="CHEBI:49883"/>
    </cofactor>
</comment>
<keyword evidence="7" id="KW-0408">Iron</keyword>
<evidence type="ECO:0000256" key="1">
    <source>
        <dbReference type="ARBA" id="ARBA00001966"/>
    </source>
</evidence>
<dbReference type="GO" id="GO:0016491">
    <property type="term" value="F:oxidoreductase activity"/>
    <property type="evidence" value="ECO:0007669"/>
    <property type="project" value="UniProtKB-KW"/>
</dbReference>
<evidence type="ECO:0000256" key="3">
    <source>
        <dbReference type="ARBA" id="ARBA00010312"/>
    </source>
</evidence>
<gene>
    <name evidence="10" type="ORF">C9F07_02880</name>
</gene>
<keyword evidence="4" id="KW-0004">4Fe-4S</keyword>
<dbReference type="AlphaFoldDB" id="A0A4Z0Q0F4"/>
<comment type="similarity">
    <text evidence="3">Belongs to the prokaryotic molybdopterin-containing oxidoreductase family.</text>
</comment>
<dbReference type="Gene3D" id="2.20.25.90">
    <property type="entry name" value="ADC-like domains"/>
    <property type="match status" value="1"/>
</dbReference>
<dbReference type="Proteomes" id="UP000298196">
    <property type="component" value="Unassembled WGS sequence"/>
</dbReference>
<proteinExistence type="inferred from homology"/>
<keyword evidence="8" id="KW-0411">Iron-sulfur</keyword>
<evidence type="ECO:0000313" key="10">
    <source>
        <dbReference type="EMBL" id="TGE23175.1"/>
    </source>
</evidence>
<name>A0A4Z0Q0F4_SALET</name>
<accession>A0A4Z0Q0F4</accession>
<comment type="subcellular location">
    <subcellularLocation>
        <location evidence="2">Cell envelope</location>
    </subcellularLocation>
</comment>
<reference evidence="10 11" key="1">
    <citation type="submission" date="2018-03" db="EMBL/GenBank/DDBJ databases">
        <title>Non-Typhoidal Salmonella genome sequencing and assembly.</title>
        <authorList>
            <person name="Matchawe C."/>
        </authorList>
    </citation>
    <scope>NUCLEOTIDE SEQUENCE [LARGE SCALE GENOMIC DNA]</scope>
    <source>
        <strain evidence="10 11">22sa</strain>
    </source>
</reference>
<feature type="non-terminal residue" evidence="10">
    <location>
        <position position="1"/>
    </location>
</feature>
<keyword evidence="6" id="KW-0560">Oxidoreductase</keyword>
<protein>
    <submittedName>
        <fullName evidence="10">Formate dehydrogenase</fullName>
    </submittedName>
</protein>
<evidence type="ECO:0000256" key="2">
    <source>
        <dbReference type="ARBA" id="ARBA00004196"/>
    </source>
</evidence>
<keyword evidence="11" id="KW-1185">Reference proteome</keyword>
<evidence type="ECO:0000256" key="7">
    <source>
        <dbReference type="ARBA" id="ARBA00023004"/>
    </source>
</evidence>
<dbReference type="Pfam" id="PF00384">
    <property type="entry name" value="Molybdopterin"/>
    <property type="match status" value="1"/>
</dbReference>
<dbReference type="GO" id="GO:0009061">
    <property type="term" value="P:anaerobic respiration"/>
    <property type="evidence" value="ECO:0007669"/>
    <property type="project" value="TreeGrafter"/>
</dbReference>
<dbReference type="EMBL" id="PYKI01000381">
    <property type="protein sequence ID" value="TGE23175.1"/>
    <property type="molecule type" value="Genomic_DNA"/>
</dbReference>
<evidence type="ECO:0000256" key="8">
    <source>
        <dbReference type="ARBA" id="ARBA00023014"/>
    </source>
</evidence>
<dbReference type="PROSITE" id="PS51669">
    <property type="entry name" value="4FE4S_MOW_BIS_MGD"/>
    <property type="match status" value="1"/>
</dbReference>
<feature type="domain" description="4Fe-4S Mo/W bis-MGD-type" evidence="9">
    <location>
        <begin position="1"/>
        <end position="23"/>
    </location>
</feature>
<comment type="caution">
    <text evidence="10">The sequence shown here is derived from an EMBL/GenBank/DDBJ whole genome shotgun (WGS) entry which is preliminary data.</text>
</comment>
<evidence type="ECO:0000256" key="5">
    <source>
        <dbReference type="ARBA" id="ARBA00022723"/>
    </source>
</evidence>
<evidence type="ECO:0000259" key="9">
    <source>
        <dbReference type="PROSITE" id="PS51669"/>
    </source>
</evidence>
<dbReference type="PANTHER" id="PTHR43598:SF1">
    <property type="entry name" value="FORMATE DEHYDROGENASE-O MAJOR SUBUNIT"/>
    <property type="match status" value="1"/>
</dbReference>
<organism evidence="10 11">
    <name type="scientific">Salmonella enterica subsp. enterica serovar Poona</name>
    <dbReference type="NCBI Taxonomy" id="436295"/>
    <lineage>
        <taxon>Bacteria</taxon>
        <taxon>Pseudomonadati</taxon>
        <taxon>Pseudomonadota</taxon>
        <taxon>Gammaproteobacteria</taxon>
        <taxon>Enterobacterales</taxon>
        <taxon>Enterobacteriaceae</taxon>
        <taxon>Salmonella</taxon>
    </lineage>
</organism>
<dbReference type="SUPFAM" id="SSF53706">
    <property type="entry name" value="Formate dehydrogenase/DMSO reductase, domains 1-3"/>
    <property type="match status" value="1"/>
</dbReference>
<keyword evidence="5" id="KW-0479">Metal-binding</keyword>
<dbReference type="Gene3D" id="3.40.50.740">
    <property type="match status" value="1"/>
</dbReference>
<dbReference type="PANTHER" id="PTHR43598">
    <property type="entry name" value="TUNGSTEN-CONTAINING FORMYLMETHANOFURAN DEHYDROGENASE 2 SUBUNIT B"/>
    <property type="match status" value="1"/>
</dbReference>
<evidence type="ECO:0000256" key="4">
    <source>
        <dbReference type="ARBA" id="ARBA00022485"/>
    </source>
</evidence>
<evidence type="ECO:0000256" key="6">
    <source>
        <dbReference type="ARBA" id="ARBA00023002"/>
    </source>
</evidence>